<organism evidence="11 12">
    <name type="scientific">Labrys miyagiensis</name>
    <dbReference type="NCBI Taxonomy" id="346912"/>
    <lineage>
        <taxon>Bacteria</taxon>
        <taxon>Pseudomonadati</taxon>
        <taxon>Pseudomonadota</taxon>
        <taxon>Alphaproteobacteria</taxon>
        <taxon>Hyphomicrobiales</taxon>
        <taxon>Xanthobacteraceae</taxon>
        <taxon>Labrys</taxon>
    </lineage>
</organism>
<evidence type="ECO:0000259" key="10">
    <source>
        <dbReference type="Pfam" id="PF08323"/>
    </source>
</evidence>
<dbReference type="InterPro" id="IPR011835">
    <property type="entry name" value="GS/SS"/>
</dbReference>
<keyword evidence="6 8" id="KW-0808">Transferase</keyword>
<dbReference type="PANTHER" id="PTHR45825">
    <property type="entry name" value="GRANULE-BOUND STARCH SYNTHASE 1, CHLOROPLASTIC/AMYLOPLASTIC"/>
    <property type="match status" value="1"/>
</dbReference>
<comment type="catalytic activity">
    <reaction evidence="1 8">
        <text>[(1-&gt;4)-alpha-D-glucosyl](n) + ADP-alpha-D-glucose = [(1-&gt;4)-alpha-D-glucosyl](n+1) + ADP + H(+)</text>
        <dbReference type="Rhea" id="RHEA:18189"/>
        <dbReference type="Rhea" id="RHEA-COMP:9584"/>
        <dbReference type="Rhea" id="RHEA-COMP:9587"/>
        <dbReference type="ChEBI" id="CHEBI:15378"/>
        <dbReference type="ChEBI" id="CHEBI:15444"/>
        <dbReference type="ChEBI" id="CHEBI:57498"/>
        <dbReference type="ChEBI" id="CHEBI:456216"/>
        <dbReference type="EC" id="2.4.1.21"/>
    </reaction>
</comment>
<reference evidence="12" key="1">
    <citation type="journal article" date="2019" name="Int. J. Syst. Evol. Microbiol.">
        <title>The Global Catalogue of Microorganisms (GCM) 10K type strain sequencing project: providing services to taxonomists for standard genome sequencing and annotation.</title>
        <authorList>
            <consortium name="The Broad Institute Genomics Platform"/>
            <consortium name="The Broad Institute Genome Sequencing Center for Infectious Disease"/>
            <person name="Wu L."/>
            <person name="Ma J."/>
        </authorList>
    </citation>
    <scope>NUCLEOTIDE SEQUENCE [LARGE SCALE GENOMIC DNA]</scope>
    <source>
        <strain evidence="12">NBRC 101365</strain>
    </source>
</reference>
<comment type="similarity">
    <text evidence="4 8">Belongs to the glycosyltransferase 1 family. Bacterial/plant glycogen synthase subfamily.</text>
</comment>
<evidence type="ECO:0000256" key="2">
    <source>
        <dbReference type="ARBA" id="ARBA00002764"/>
    </source>
</evidence>
<evidence type="ECO:0000256" key="5">
    <source>
        <dbReference type="ARBA" id="ARBA00022676"/>
    </source>
</evidence>
<dbReference type="Proteomes" id="UP001156882">
    <property type="component" value="Unassembled WGS sequence"/>
</dbReference>
<dbReference type="NCBIfam" id="TIGR02095">
    <property type="entry name" value="glgA"/>
    <property type="match status" value="1"/>
</dbReference>
<dbReference type="PANTHER" id="PTHR45825:SF11">
    <property type="entry name" value="ALPHA AMYLASE DOMAIN-CONTAINING PROTEIN"/>
    <property type="match status" value="1"/>
</dbReference>
<comment type="caution">
    <text evidence="11">The sequence shown here is derived from an EMBL/GenBank/DDBJ whole genome shotgun (WGS) entry which is preliminary data.</text>
</comment>
<dbReference type="SUPFAM" id="SSF53756">
    <property type="entry name" value="UDP-Glycosyltransferase/glycogen phosphorylase"/>
    <property type="match status" value="1"/>
</dbReference>
<dbReference type="HAMAP" id="MF_00484">
    <property type="entry name" value="Glycogen_synth"/>
    <property type="match status" value="1"/>
</dbReference>
<accession>A0ABQ6CKV0</accession>
<evidence type="ECO:0000256" key="8">
    <source>
        <dbReference type="HAMAP-Rule" id="MF_00484"/>
    </source>
</evidence>
<evidence type="ECO:0000256" key="7">
    <source>
        <dbReference type="ARBA" id="ARBA00023056"/>
    </source>
</evidence>
<keyword evidence="12" id="KW-1185">Reference proteome</keyword>
<gene>
    <name evidence="11" type="primary">glgA1</name>
    <name evidence="8" type="synonym">glgA</name>
    <name evidence="11" type="ORF">GCM10007874_32740</name>
</gene>
<protein>
    <recommendedName>
        <fullName evidence="8">Glycogen synthase</fullName>
        <ecNumber evidence="8">2.4.1.21</ecNumber>
    </recommendedName>
    <alternativeName>
        <fullName evidence="8">Starch [bacterial glycogen] synthase</fullName>
    </alternativeName>
</protein>
<sequence>MEVLSAASEFFPLSKTGGLGDVVGALPKVLAPLGISTTTLIPAYPGVVEKLAGVHKIAEMELLGESADLLAGSFEGVSILALDCASLFARSGGPYLNEQGADYPDNWKRFGALSLAAAYVAAGKGGAWKPDLVHLHDWQTGLAAAYLAAFGVDVPIVMTIHNLAFQGQFSANILYDLELPASYFDTRYLEYHGDISYMKSGIVFSNAITTVSPTYAREILTDDMGMGMQGVLSERRERLQGIVNGIDTDVWDPSKDSLIPVRYDRRSLRRRDINKAEILKRFGLIEDDGPIMSVVSRLTWQKGIDILTAVVPGIVDRGAKLVVFGQGDPLFINPLIDLASKYPGRVAVFAGFSETHAHLLHAGSDIVVQPSRFEPCGLTQLYALRYGAIPIVSRTGGLAETIIDANEAAMAAGVATGFQFNPGSAEDLYHAVDRALRAYERPDFWRRLQSQAMKADFSWKRSARQYAKIYSRVLKSGRS</sequence>
<dbReference type="CDD" id="cd03791">
    <property type="entry name" value="GT5_Glycogen_synthase_DULL1-like"/>
    <property type="match status" value="1"/>
</dbReference>
<dbReference type="Pfam" id="PF00534">
    <property type="entry name" value="Glycos_transf_1"/>
    <property type="match status" value="1"/>
</dbReference>
<evidence type="ECO:0000259" key="9">
    <source>
        <dbReference type="Pfam" id="PF00534"/>
    </source>
</evidence>
<evidence type="ECO:0000313" key="12">
    <source>
        <dbReference type="Proteomes" id="UP001156882"/>
    </source>
</evidence>
<evidence type="ECO:0000313" key="11">
    <source>
        <dbReference type="EMBL" id="GLS20257.1"/>
    </source>
</evidence>
<dbReference type="RefSeq" id="WP_284313355.1">
    <property type="nucleotide sequence ID" value="NZ_BSPC01000028.1"/>
</dbReference>
<feature type="domain" description="Glycosyl transferase family 1" evidence="9">
    <location>
        <begin position="280"/>
        <end position="442"/>
    </location>
</feature>
<evidence type="ECO:0000256" key="3">
    <source>
        <dbReference type="ARBA" id="ARBA00004964"/>
    </source>
</evidence>
<evidence type="ECO:0000256" key="4">
    <source>
        <dbReference type="ARBA" id="ARBA00010281"/>
    </source>
</evidence>
<evidence type="ECO:0000256" key="6">
    <source>
        <dbReference type="ARBA" id="ARBA00022679"/>
    </source>
</evidence>
<keyword evidence="7 8" id="KW-0320">Glycogen biosynthesis</keyword>
<dbReference type="Pfam" id="PF08323">
    <property type="entry name" value="Glyco_transf_5"/>
    <property type="match status" value="1"/>
</dbReference>
<comment type="function">
    <text evidence="2 8">Synthesizes alpha-1,4-glucan chains using ADP-glucose.</text>
</comment>
<dbReference type="InterPro" id="IPR013534">
    <property type="entry name" value="Starch_synth_cat_dom"/>
</dbReference>
<dbReference type="EC" id="2.4.1.21" evidence="8"/>
<comment type="pathway">
    <text evidence="3 8">Glycan biosynthesis; glycogen biosynthesis.</text>
</comment>
<feature type="domain" description="Starch synthase catalytic" evidence="10">
    <location>
        <begin position="3"/>
        <end position="233"/>
    </location>
</feature>
<name>A0ABQ6CKV0_9HYPH</name>
<dbReference type="EMBL" id="BSPC01000028">
    <property type="protein sequence ID" value="GLS20257.1"/>
    <property type="molecule type" value="Genomic_DNA"/>
</dbReference>
<evidence type="ECO:0000256" key="1">
    <source>
        <dbReference type="ARBA" id="ARBA00001478"/>
    </source>
</evidence>
<dbReference type="NCBIfam" id="NF001899">
    <property type="entry name" value="PRK00654.1-2"/>
    <property type="match status" value="1"/>
</dbReference>
<dbReference type="InterPro" id="IPR001296">
    <property type="entry name" value="Glyco_trans_1"/>
</dbReference>
<dbReference type="Gene3D" id="3.40.50.2000">
    <property type="entry name" value="Glycogen Phosphorylase B"/>
    <property type="match status" value="2"/>
</dbReference>
<feature type="binding site" evidence="8">
    <location>
        <position position="15"/>
    </location>
    <ligand>
        <name>ADP-alpha-D-glucose</name>
        <dbReference type="ChEBI" id="CHEBI:57498"/>
    </ligand>
</feature>
<proteinExistence type="inferred from homology"/>
<keyword evidence="5 8" id="KW-0328">Glycosyltransferase</keyword>